<dbReference type="OMA" id="KEEGWTQ"/>
<evidence type="ECO:0000256" key="6">
    <source>
        <dbReference type="ARBA" id="ARBA00022771"/>
    </source>
</evidence>
<dbReference type="InterPro" id="IPR044066">
    <property type="entry name" value="TRIAD_supradom"/>
</dbReference>
<evidence type="ECO:0000313" key="11">
    <source>
        <dbReference type="EMBL" id="EPS40047.1"/>
    </source>
</evidence>
<dbReference type="eggNOG" id="KOG1812">
    <property type="taxonomic scope" value="Eukaryota"/>
</dbReference>
<evidence type="ECO:0000256" key="4">
    <source>
        <dbReference type="ARBA" id="ARBA00022723"/>
    </source>
</evidence>
<evidence type="ECO:0000313" key="12">
    <source>
        <dbReference type="Proteomes" id="UP000015100"/>
    </source>
</evidence>
<organism evidence="11 12">
    <name type="scientific">Dactylellina haptotyla (strain CBS 200.50)</name>
    <name type="common">Nematode-trapping fungus</name>
    <name type="synonym">Monacrosporium haptotylum</name>
    <dbReference type="NCBI Taxonomy" id="1284197"/>
    <lineage>
        <taxon>Eukaryota</taxon>
        <taxon>Fungi</taxon>
        <taxon>Dikarya</taxon>
        <taxon>Ascomycota</taxon>
        <taxon>Pezizomycotina</taxon>
        <taxon>Orbiliomycetes</taxon>
        <taxon>Orbiliales</taxon>
        <taxon>Orbiliaceae</taxon>
        <taxon>Dactylellina</taxon>
    </lineage>
</organism>
<comment type="catalytic activity">
    <reaction evidence="1">
        <text>[E2 ubiquitin-conjugating enzyme]-S-ubiquitinyl-L-cysteine + [acceptor protein]-L-lysine = [E2 ubiquitin-conjugating enzyme]-L-cysteine + [acceptor protein]-N(6)-ubiquitinyl-L-lysine.</text>
        <dbReference type="EC" id="2.3.2.31"/>
    </reaction>
</comment>
<evidence type="ECO:0000256" key="8">
    <source>
        <dbReference type="ARBA" id="ARBA00022833"/>
    </source>
</evidence>
<dbReference type="STRING" id="1284197.S8BXI9"/>
<dbReference type="EC" id="2.3.2.31" evidence="2"/>
<dbReference type="PROSITE" id="PS51873">
    <property type="entry name" value="TRIAD"/>
    <property type="match status" value="1"/>
</dbReference>
<dbReference type="InterPro" id="IPR002867">
    <property type="entry name" value="IBR_dom"/>
</dbReference>
<proteinExistence type="predicted"/>
<dbReference type="Pfam" id="PF01485">
    <property type="entry name" value="IBR"/>
    <property type="match status" value="1"/>
</dbReference>
<keyword evidence="8" id="KW-0862">Zinc</keyword>
<comment type="caution">
    <text evidence="11">The sequence shown here is derived from an EMBL/GenBank/DDBJ whole genome shotgun (WGS) entry which is preliminary data.</text>
</comment>
<evidence type="ECO:0000256" key="3">
    <source>
        <dbReference type="ARBA" id="ARBA00022679"/>
    </source>
</evidence>
<dbReference type="InterPro" id="IPR013083">
    <property type="entry name" value="Znf_RING/FYVE/PHD"/>
</dbReference>
<evidence type="ECO:0000256" key="7">
    <source>
        <dbReference type="ARBA" id="ARBA00022786"/>
    </source>
</evidence>
<keyword evidence="12" id="KW-1185">Reference proteome</keyword>
<keyword evidence="4" id="KW-0479">Metal-binding</keyword>
<dbReference type="SUPFAM" id="SSF57850">
    <property type="entry name" value="RING/U-box"/>
    <property type="match status" value="2"/>
</dbReference>
<dbReference type="GO" id="GO:0008270">
    <property type="term" value="F:zinc ion binding"/>
    <property type="evidence" value="ECO:0007669"/>
    <property type="project" value="UniProtKB-KW"/>
</dbReference>
<dbReference type="Gene3D" id="3.30.40.10">
    <property type="entry name" value="Zinc/RING finger domain, C3HC4 (zinc finger)"/>
    <property type="match status" value="1"/>
</dbReference>
<dbReference type="AlphaFoldDB" id="S8BXI9"/>
<evidence type="ECO:0000256" key="1">
    <source>
        <dbReference type="ARBA" id="ARBA00001798"/>
    </source>
</evidence>
<dbReference type="GO" id="GO:0016567">
    <property type="term" value="P:protein ubiquitination"/>
    <property type="evidence" value="ECO:0007669"/>
    <property type="project" value="InterPro"/>
</dbReference>
<reference evidence="12" key="2">
    <citation type="submission" date="2013-04" db="EMBL/GenBank/DDBJ databases">
        <title>Genomic mechanisms accounting for the adaptation to parasitism in nematode-trapping fungi.</title>
        <authorList>
            <person name="Ahren D.G."/>
        </authorList>
    </citation>
    <scope>NUCLEOTIDE SEQUENCE [LARGE SCALE GENOMIC DNA]</scope>
    <source>
        <strain evidence="12">CBS 200.50</strain>
    </source>
</reference>
<accession>S8BXI9</accession>
<dbReference type="CDD" id="cd22584">
    <property type="entry name" value="Rcat_RBR_unk"/>
    <property type="match status" value="1"/>
</dbReference>
<dbReference type="OrthoDB" id="9977870at2759"/>
<name>S8BXI9_DACHA</name>
<dbReference type="InterPro" id="IPR031127">
    <property type="entry name" value="E3_UB_ligase_RBR"/>
</dbReference>
<evidence type="ECO:0000256" key="5">
    <source>
        <dbReference type="ARBA" id="ARBA00022737"/>
    </source>
</evidence>
<feature type="region of interest" description="Disordered" evidence="9">
    <location>
        <begin position="371"/>
        <end position="390"/>
    </location>
</feature>
<dbReference type="Proteomes" id="UP000015100">
    <property type="component" value="Unassembled WGS sequence"/>
</dbReference>
<evidence type="ECO:0000259" key="10">
    <source>
        <dbReference type="PROSITE" id="PS51873"/>
    </source>
</evidence>
<gene>
    <name evidence="11" type="ORF">H072_6153</name>
</gene>
<dbReference type="EMBL" id="AQGS01000439">
    <property type="protein sequence ID" value="EPS40047.1"/>
    <property type="molecule type" value="Genomic_DNA"/>
</dbReference>
<keyword evidence="6" id="KW-0863">Zinc-finger</keyword>
<sequence length="390" mass="44165">MRARTVRASLLSKDPTTAAEAGQLIHTLAASIGWVKERKGPQRRSAYLFAKEKHAKCTICGDTFLGFELERLNCLHRHCRDCLQRNFQYTIGNPDSFPAKCCKSLPLSETSHVLSDEEMKAALAMQEAYEASKVISCFSCQGDIFLSDISRDAAYCLQCHKLTCTTCKKEMHADLCPEDPETDALKSLAKEEGWTQCPKCNRIIHRTAGCNSMTCLCKTNFCFRCGNAFPCKCFTIPHNETERSGKSRADIGFGAAFSNGSSSRKASYKERLNYRILRDYQRSALMNQVNQKLKLKDLKIRRQLKVKEIEVAKEIMRLRVKMNELSASERVEKKELRLKAIENGEVGPSAARVIVTRRNIYSWNTKPIPVEDTRPVSRRTRSQRVTEVAA</sequence>
<protein>
    <recommendedName>
        <fullName evidence="2">RBR-type E3 ubiquitin transferase</fullName>
        <ecNumber evidence="2">2.3.2.31</ecNumber>
    </recommendedName>
</protein>
<evidence type="ECO:0000256" key="2">
    <source>
        <dbReference type="ARBA" id="ARBA00012251"/>
    </source>
</evidence>
<dbReference type="Gene3D" id="1.20.120.1750">
    <property type="match status" value="1"/>
</dbReference>
<keyword evidence="7" id="KW-0833">Ubl conjugation pathway</keyword>
<dbReference type="HOGENOM" id="CLU_702128_0_0_1"/>
<keyword evidence="3" id="KW-0808">Transferase</keyword>
<dbReference type="GO" id="GO:0061630">
    <property type="term" value="F:ubiquitin protein ligase activity"/>
    <property type="evidence" value="ECO:0007669"/>
    <property type="project" value="UniProtKB-EC"/>
</dbReference>
<evidence type="ECO:0000256" key="9">
    <source>
        <dbReference type="SAM" id="MobiDB-lite"/>
    </source>
</evidence>
<dbReference type="PANTHER" id="PTHR11685">
    <property type="entry name" value="RBR FAMILY RING FINGER AND IBR DOMAIN-CONTAINING"/>
    <property type="match status" value="1"/>
</dbReference>
<feature type="domain" description="RING-type" evidence="10">
    <location>
        <begin position="53"/>
        <end position="242"/>
    </location>
</feature>
<keyword evidence="5" id="KW-0677">Repeat</keyword>
<reference evidence="11 12" key="1">
    <citation type="journal article" date="2013" name="PLoS Genet.">
        <title>Genomic mechanisms accounting for the adaptation to parasitism in nematode-trapping fungi.</title>
        <authorList>
            <person name="Meerupati T."/>
            <person name="Andersson K.M."/>
            <person name="Friman E."/>
            <person name="Kumar D."/>
            <person name="Tunlid A."/>
            <person name="Ahren D."/>
        </authorList>
    </citation>
    <scope>NUCLEOTIDE SEQUENCE [LARGE SCALE GENOMIC DNA]</scope>
    <source>
        <strain evidence="11 12">CBS 200.50</strain>
    </source>
</reference>